<dbReference type="EMBL" id="CDSF01000125">
    <property type="protein sequence ID" value="CEP02359.1"/>
    <property type="molecule type" value="Genomic_DNA"/>
</dbReference>
<feature type="compositionally biased region" description="Basic and acidic residues" evidence="1">
    <location>
        <begin position="69"/>
        <end position="78"/>
    </location>
</feature>
<proteinExistence type="predicted"/>
<accession>A0A0G4J4R1</accession>
<evidence type="ECO:0000313" key="2">
    <source>
        <dbReference type="EMBL" id="CEP02359.1"/>
    </source>
</evidence>
<protein>
    <submittedName>
        <fullName evidence="2">Uncharacterized protein</fullName>
    </submittedName>
</protein>
<evidence type="ECO:0000256" key="1">
    <source>
        <dbReference type="SAM" id="MobiDB-lite"/>
    </source>
</evidence>
<dbReference type="Proteomes" id="UP000039324">
    <property type="component" value="Unassembled WGS sequence"/>
</dbReference>
<feature type="compositionally biased region" description="Polar residues" evidence="1">
    <location>
        <begin position="22"/>
        <end position="51"/>
    </location>
</feature>
<sequence>MKNVAGMASRSRSFNRFVSCGSTNAESSKVTEIQGTGPHQSKTDTSPTVTGTVRRRGPAPGSEGTISAGEKDGYKSADEPSIAGAALARAATGVANGGPATVIRARWSPARGRRSIRCTHRFVVAVVRPSPAPIGDR</sequence>
<keyword evidence="3" id="KW-1185">Reference proteome</keyword>
<evidence type="ECO:0000313" key="3">
    <source>
        <dbReference type="Proteomes" id="UP000039324"/>
    </source>
</evidence>
<reference evidence="2 3" key="1">
    <citation type="submission" date="2015-02" db="EMBL/GenBank/DDBJ databases">
        <authorList>
            <person name="Chooi Y.-H."/>
        </authorList>
    </citation>
    <scope>NUCLEOTIDE SEQUENCE [LARGE SCALE GENOMIC DNA]</scope>
    <source>
        <strain evidence="2">E3</strain>
    </source>
</reference>
<name>A0A0G4J4R1_PLABS</name>
<feature type="region of interest" description="Disordered" evidence="1">
    <location>
        <begin position="22"/>
        <end position="78"/>
    </location>
</feature>
<organism evidence="2 3">
    <name type="scientific">Plasmodiophora brassicae</name>
    <name type="common">Clubroot disease agent</name>
    <dbReference type="NCBI Taxonomy" id="37360"/>
    <lineage>
        <taxon>Eukaryota</taxon>
        <taxon>Sar</taxon>
        <taxon>Rhizaria</taxon>
        <taxon>Endomyxa</taxon>
        <taxon>Phytomyxea</taxon>
        <taxon>Plasmodiophorida</taxon>
        <taxon>Plasmodiophoridae</taxon>
        <taxon>Plasmodiophora</taxon>
    </lineage>
</organism>
<gene>
    <name evidence="2" type="ORF">PBRA_008943</name>
</gene>
<dbReference type="AlphaFoldDB" id="A0A0G4J4R1"/>